<dbReference type="InterPro" id="IPR011081">
    <property type="entry name" value="Big_4"/>
</dbReference>
<dbReference type="InterPro" id="IPR035992">
    <property type="entry name" value="Ricin_B-like_lectins"/>
</dbReference>
<dbReference type="InterPro" id="IPR008979">
    <property type="entry name" value="Galactose-bd-like_sf"/>
</dbReference>
<dbReference type="RefSeq" id="WP_344073354.1">
    <property type="nucleotide sequence ID" value="NZ_BAAAPL010000002.1"/>
</dbReference>
<dbReference type="Proteomes" id="UP001501690">
    <property type="component" value="Unassembled WGS sequence"/>
</dbReference>
<name>A0ABP4UJN1_9MICO</name>
<evidence type="ECO:0000313" key="4">
    <source>
        <dbReference type="Proteomes" id="UP001501690"/>
    </source>
</evidence>
<evidence type="ECO:0000256" key="1">
    <source>
        <dbReference type="SAM" id="SignalP"/>
    </source>
</evidence>
<evidence type="ECO:0000313" key="3">
    <source>
        <dbReference type="EMBL" id="GAA1706807.1"/>
    </source>
</evidence>
<dbReference type="EMBL" id="BAAAPL010000002">
    <property type="protein sequence ID" value="GAA1706807.1"/>
    <property type="molecule type" value="Genomic_DNA"/>
</dbReference>
<gene>
    <name evidence="3" type="ORF">GCM10009808_26030</name>
</gene>
<organism evidence="3 4">
    <name type="scientific">Microbacterium sediminicola</name>
    <dbReference type="NCBI Taxonomy" id="415210"/>
    <lineage>
        <taxon>Bacteria</taxon>
        <taxon>Bacillati</taxon>
        <taxon>Actinomycetota</taxon>
        <taxon>Actinomycetes</taxon>
        <taxon>Micrococcales</taxon>
        <taxon>Microbacteriaceae</taxon>
        <taxon>Microbacterium</taxon>
    </lineage>
</organism>
<dbReference type="SUPFAM" id="SSF50370">
    <property type="entry name" value="Ricin B-like lectins"/>
    <property type="match status" value="1"/>
</dbReference>
<feature type="signal peptide" evidence="1">
    <location>
        <begin position="1"/>
        <end position="33"/>
    </location>
</feature>
<comment type="caution">
    <text evidence="3">The sequence shown here is derived from an EMBL/GenBank/DDBJ whole genome shotgun (WGS) entry which is preliminary data.</text>
</comment>
<dbReference type="Gene3D" id="2.80.10.50">
    <property type="match status" value="1"/>
</dbReference>
<reference evidence="4" key="1">
    <citation type="journal article" date="2019" name="Int. J. Syst. Evol. Microbiol.">
        <title>The Global Catalogue of Microorganisms (GCM) 10K type strain sequencing project: providing services to taxonomists for standard genome sequencing and annotation.</title>
        <authorList>
            <consortium name="The Broad Institute Genomics Platform"/>
            <consortium name="The Broad Institute Genome Sequencing Center for Infectious Disease"/>
            <person name="Wu L."/>
            <person name="Ma J."/>
        </authorList>
    </citation>
    <scope>NUCLEOTIDE SEQUENCE [LARGE SCALE GENOMIC DNA]</scope>
    <source>
        <strain evidence="4">JCM 15577</strain>
    </source>
</reference>
<keyword evidence="4" id="KW-1185">Reference proteome</keyword>
<dbReference type="PROSITE" id="PS51318">
    <property type="entry name" value="TAT"/>
    <property type="match status" value="1"/>
</dbReference>
<dbReference type="Gene3D" id="2.60.120.260">
    <property type="entry name" value="Galactose-binding domain-like"/>
    <property type="match status" value="1"/>
</dbReference>
<sequence length="513" mass="54242">MNTLPRPARRTIIASLGVLALGAVFLMPSMATADDGYELVGEPQAYLIENVHASGKVLVIGSEDAQATQPDSSLAAAAVFTIATAPAAIEAQEVLFYPVDGLTDTYVLANAEGEILSRRVDGDGLYRYIEILTESIDDAAADPYSQWKIVDAGNGQVYIHNAQVDGAGYTAALDMYNWATADGSEIQTYDAGTANVQKWVLNSVDASVDTYSVRTDTGVAPSLPTSMVAKYDWGITFPMTLVNWDEPDAAVWNTDGTVTVTGTGVGYFDEEVPVTAEILVGTVGDAVDAEMTSYAGITVSQLRMYAPTTVERTISGSESTLTVSVSWDWTAITDEDLAAEGVVEVPATVATGFDARLLITLTPAVSENVLRGSGIHLTSYYGGAPSGLIDGNTGTNAWSDWRSGGSTNRVNPNSVSFYFDQPHQLTGAAVYDNGGTGNVGQVTVQYRDLIGGWIDMPATDLTWPYVNTSGALNFTFESAPVVATGMRVIVEHASTSSWMTLSEIQAYGPALAG</sequence>
<dbReference type="SUPFAM" id="SSF49785">
    <property type="entry name" value="Galactose-binding domain-like"/>
    <property type="match status" value="1"/>
</dbReference>
<proteinExistence type="predicted"/>
<protein>
    <recommendedName>
        <fullName evidence="2">Bacterial Ig-like domain-containing protein</fullName>
    </recommendedName>
</protein>
<keyword evidence="1" id="KW-0732">Signal</keyword>
<feature type="chain" id="PRO_5046806217" description="Bacterial Ig-like domain-containing protein" evidence="1">
    <location>
        <begin position="34"/>
        <end position="513"/>
    </location>
</feature>
<dbReference type="Pfam" id="PF07532">
    <property type="entry name" value="Big_4"/>
    <property type="match status" value="1"/>
</dbReference>
<dbReference type="InterPro" id="IPR006311">
    <property type="entry name" value="TAT_signal"/>
</dbReference>
<evidence type="ECO:0000259" key="2">
    <source>
        <dbReference type="Pfam" id="PF07532"/>
    </source>
</evidence>
<accession>A0ABP4UJN1</accession>
<feature type="domain" description="Bacterial Ig-like" evidence="2">
    <location>
        <begin position="209"/>
        <end position="263"/>
    </location>
</feature>